<feature type="compositionally biased region" description="Basic and acidic residues" evidence="1">
    <location>
        <begin position="143"/>
        <end position="154"/>
    </location>
</feature>
<dbReference type="InterPro" id="IPR036779">
    <property type="entry name" value="LysM_dom_sf"/>
</dbReference>
<dbReference type="CDD" id="cd00118">
    <property type="entry name" value="LysM"/>
    <property type="match status" value="1"/>
</dbReference>
<evidence type="ECO:0000313" key="3">
    <source>
        <dbReference type="EMBL" id="EEP68108.1"/>
    </source>
</evidence>
<comment type="caution">
    <text evidence="3">The sequence shown here is derived from an EMBL/GenBank/DDBJ whole genome shotgun (WGS) entry which is preliminary data.</text>
</comment>
<protein>
    <submittedName>
        <fullName evidence="3">FimV domain protein</fullName>
    </submittedName>
</protein>
<dbReference type="OrthoDB" id="5298707at2"/>
<name>C4GJY6_9NEIS</name>
<dbReference type="InterPro" id="IPR020011">
    <property type="entry name" value="FimV_C"/>
</dbReference>
<proteinExistence type="predicted"/>
<feature type="region of interest" description="Disordered" evidence="1">
    <location>
        <begin position="225"/>
        <end position="391"/>
    </location>
</feature>
<feature type="compositionally biased region" description="Low complexity" evidence="1">
    <location>
        <begin position="344"/>
        <end position="363"/>
    </location>
</feature>
<sequence>MIAVSLSLITSFSAVAGIGGVNVQSNLGEPFSGSIVVTGQEAKAVLQNGASVSGNGISGTVAPHGDGNAIIRLRSNSVVNDPILTFTVRAGNQTRQYTAMINPSHYRPNPSQARSNRDTRKAVELKPQQQHHAVANDDVEIQQETREATPRTEKTYATSPRYHRVQAGESLASIAARYRPQGMSVQRAVRALMAANPRAFRNGRMYHNVTLYIPTASQFHAYAKSAQRKSQTPRISRGAAIVAPAVTENTTPDTAETPKETPSKVVTPPPVKVEPVKKLVEPIKPKAKDQAAEEPPVAEKAVGEKAKPVAPAQPEASKPAVEETKPVQPEASQAEQMQPENTVAASESKTAPAETASAEAASVAEEKTEPVAEPQPTPPAEEPATDEGLDWTLIGGSLAGVAVLGGGAAYLLGRRKKSRADSFDDDNAAGDEEFDGSDIQFDGTASPETDDWMRDTGVAKADDSSDDFFDLPPVDTDVAPAASSQTFDLDDFEPEQFDDSSDEWALSVEEEPHAHANPLLVAENATSFDADDWQVDDIVSVEPDVAEPAHSLSSRDAVAADDFVIDDTPIGQPETAVSAADDFLSFDDSIQADDIIPAPAEETTFDLDAFNNALPDIVDTPAETAASDDFLDFDASDIVAPAAATAAVAAAASHVAAPEVSFDDFSLDTPAVEEVAPVLDAPEVPEFAADLDAPAIAEPAMDFTAPEVALDDFSVDAPAVEAPAVDHAMDFALDDFAVETPAEPAAHAALDDGLDFAVAEPAAVDFAAETPAFEPAGQSFADLSLEEPAVAAPAFDDLSFEQPAVSAPSFDDLSFDEPAAPAVEHAVDDLASWDIEELPETAHNDAGFVSEAVGLTEPLEAKLELAKMYLEIDDAVAARETLRELVTESHGEIQTQAQQLLDELGG</sequence>
<dbReference type="RefSeq" id="WP_003797513.1">
    <property type="nucleotide sequence ID" value="NZ_GG665872.1"/>
</dbReference>
<dbReference type="AlphaFoldDB" id="C4GJY6"/>
<reference evidence="3" key="1">
    <citation type="submission" date="2009-04" db="EMBL/GenBank/DDBJ databases">
        <authorList>
            <person name="Weinstock G."/>
            <person name="Sodergren E."/>
            <person name="Clifton S."/>
            <person name="Fulton L."/>
            <person name="Fulton B."/>
            <person name="Courtney L."/>
            <person name="Fronick C."/>
            <person name="Harrison M."/>
            <person name="Strong C."/>
            <person name="Farmer C."/>
            <person name="Delahaunty K."/>
            <person name="Markovic C."/>
            <person name="Hall O."/>
            <person name="Minx P."/>
            <person name="Tomlinson C."/>
            <person name="Mitreva M."/>
            <person name="Nelson J."/>
            <person name="Hou S."/>
            <person name="Wollam A."/>
            <person name="Pepin K.H."/>
            <person name="Johnson M."/>
            <person name="Bhonagiri V."/>
            <person name="Nash W.E."/>
            <person name="Warren W."/>
            <person name="Chinwalla A."/>
            <person name="Mardis E.R."/>
            <person name="Wilson R.K."/>
        </authorList>
    </citation>
    <scope>NUCLEOTIDE SEQUENCE [LARGE SCALE GENOMIC DNA]</scope>
    <source>
        <strain evidence="3">ATCC 51147</strain>
    </source>
</reference>
<feature type="signal peptide" evidence="2">
    <location>
        <begin position="1"/>
        <end position="16"/>
    </location>
</feature>
<feature type="region of interest" description="Disordered" evidence="1">
    <location>
        <begin position="414"/>
        <end position="479"/>
    </location>
</feature>
<evidence type="ECO:0000313" key="4">
    <source>
        <dbReference type="Proteomes" id="UP000003009"/>
    </source>
</evidence>
<dbReference type="STRING" id="629741.GCWU000324_02360"/>
<dbReference type="EMBL" id="ACJW02000003">
    <property type="protein sequence ID" value="EEP68108.1"/>
    <property type="molecule type" value="Genomic_DNA"/>
</dbReference>
<evidence type="ECO:0000256" key="2">
    <source>
        <dbReference type="SAM" id="SignalP"/>
    </source>
</evidence>
<dbReference type="InterPro" id="IPR038440">
    <property type="entry name" value="FimV_C_sf"/>
</dbReference>
<dbReference type="Gene3D" id="1.20.58.2200">
    <property type="match status" value="1"/>
</dbReference>
<keyword evidence="2" id="KW-0732">Signal</keyword>
<dbReference type="NCBIfam" id="TIGR03504">
    <property type="entry name" value="FimV_Cterm"/>
    <property type="match status" value="1"/>
</dbReference>
<keyword evidence="4" id="KW-1185">Reference proteome</keyword>
<gene>
    <name evidence="3" type="primary">fimV</name>
    <name evidence="3" type="ORF">GCWU000324_02360</name>
</gene>
<feature type="compositionally biased region" description="Basic and acidic residues" evidence="1">
    <location>
        <begin position="115"/>
        <end position="124"/>
    </location>
</feature>
<dbReference type="Gene3D" id="3.10.350.10">
    <property type="entry name" value="LysM domain"/>
    <property type="match status" value="1"/>
</dbReference>
<dbReference type="GeneID" id="84905744"/>
<feature type="compositionally biased region" description="Basic and acidic residues" evidence="1">
    <location>
        <begin position="274"/>
        <end position="291"/>
    </location>
</feature>
<feature type="compositionally biased region" description="Acidic residues" evidence="1">
    <location>
        <begin position="423"/>
        <end position="436"/>
    </location>
</feature>
<feature type="region of interest" description="Disordered" evidence="1">
    <location>
        <begin position="102"/>
        <end position="160"/>
    </location>
</feature>
<dbReference type="HOGENOM" id="CLU_349098_0_0_4"/>
<feature type="chain" id="PRO_5002938264" evidence="2">
    <location>
        <begin position="17"/>
        <end position="906"/>
    </location>
</feature>
<organism evidence="3 4">
    <name type="scientific">Kingella oralis ATCC 51147</name>
    <dbReference type="NCBI Taxonomy" id="629741"/>
    <lineage>
        <taxon>Bacteria</taxon>
        <taxon>Pseudomonadati</taxon>
        <taxon>Pseudomonadota</taxon>
        <taxon>Betaproteobacteria</taxon>
        <taxon>Neisseriales</taxon>
        <taxon>Neisseriaceae</taxon>
        <taxon>Kingella</taxon>
    </lineage>
</organism>
<evidence type="ECO:0000256" key="1">
    <source>
        <dbReference type="SAM" id="MobiDB-lite"/>
    </source>
</evidence>
<dbReference type="Proteomes" id="UP000003009">
    <property type="component" value="Unassembled WGS sequence"/>
</dbReference>
<feature type="compositionally biased region" description="Polar residues" evidence="1">
    <location>
        <begin position="330"/>
        <end position="343"/>
    </location>
</feature>
<dbReference type="InterPro" id="IPR018392">
    <property type="entry name" value="LysM"/>
</dbReference>
<accession>C4GJY6</accession>